<evidence type="ECO:0000259" key="11">
    <source>
        <dbReference type="PROSITE" id="PS50888"/>
    </source>
</evidence>
<keyword evidence="8" id="KW-0539">Nucleus</keyword>
<evidence type="ECO:0000256" key="7">
    <source>
        <dbReference type="ARBA" id="ARBA00023163"/>
    </source>
</evidence>
<evidence type="ECO:0000256" key="3">
    <source>
        <dbReference type="ARBA" id="ARBA00022491"/>
    </source>
</evidence>
<gene>
    <name evidence="13" type="ORF">MCOR_46867</name>
</gene>
<keyword evidence="3" id="KW-0678">Repressor</keyword>
<dbReference type="Pfam" id="PF00010">
    <property type="entry name" value="HLH"/>
    <property type="match status" value="1"/>
</dbReference>
<evidence type="ECO:0000256" key="9">
    <source>
        <dbReference type="ARBA" id="ARBA00038262"/>
    </source>
</evidence>
<reference evidence="13 14" key="1">
    <citation type="submission" date="2020-06" db="EMBL/GenBank/DDBJ databases">
        <authorList>
            <person name="Li R."/>
            <person name="Bekaert M."/>
        </authorList>
    </citation>
    <scope>NUCLEOTIDE SEQUENCE [LARGE SCALE GENOMIC DNA]</scope>
    <source>
        <strain evidence="14">wild</strain>
    </source>
</reference>
<dbReference type="PROSITE" id="PS50888">
    <property type="entry name" value="BHLH"/>
    <property type="match status" value="1"/>
</dbReference>
<keyword evidence="14" id="KW-1185">Reference proteome</keyword>
<dbReference type="OrthoDB" id="6371181at2759"/>
<dbReference type="PANTHER" id="PTHR10985">
    <property type="entry name" value="BASIC HELIX-LOOP-HELIX TRANSCRIPTION FACTOR, HES-RELATED"/>
    <property type="match status" value="1"/>
</dbReference>
<dbReference type="SMART" id="SM00511">
    <property type="entry name" value="ORANGE"/>
    <property type="match status" value="1"/>
</dbReference>
<evidence type="ECO:0000256" key="5">
    <source>
        <dbReference type="ARBA" id="ARBA00023015"/>
    </source>
</evidence>
<evidence type="ECO:0000313" key="14">
    <source>
        <dbReference type="Proteomes" id="UP000507470"/>
    </source>
</evidence>
<dbReference type="GO" id="GO:0046983">
    <property type="term" value="F:protein dimerization activity"/>
    <property type="evidence" value="ECO:0007669"/>
    <property type="project" value="InterPro"/>
</dbReference>
<feature type="region of interest" description="Disordered" evidence="10">
    <location>
        <begin position="1"/>
        <end position="44"/>
    </location>
</feature>
<dbReference type="Gene3D" id="6.10.250.980">
    <property type="match status" value="1"/>
</dbReference>
<dbReference type="SUPFAM" id="SSF47459">
    <property type="entry name" value="HLH, helix-loop-helix DNA-binding domain"/>
    <property type="match status" value="1"/>
</dbReference>
<dbReference type="Gene3D" id="4.10.280.10">
    <property type="entry name" value="Helix-loop-helix DNA-binding domain"/>
    <property type="match status" value="1"/>
</dbReference>
<feature type="domain" description="Orange" evidence="12">
    <location>
        <begin position="109"/>
        <end position="141"/>
    </location>
</feature>
<evidence type="ECO:0000256" key="4">
    <source>
        <dbReference type="ARBA" id="ARBA00022976"/>
    </source>
</evidence>
<feature type="compositionally biased region" description="Polar residues" evidence="10">
    <location>
        <begin position="19"/>
        <end position="29"/>
    </location>
</feature>
<dbReference type="Proteomes" id="UP000507470">
    <property type="component" value="Unassembled WGS sequence"/>
</dbReference>
<feature type="region of interest" description="Disordered" evidence="10">
    <location>
        <begin position="202"/>
        <end position="260"/>
    </location>
</feature>
<evidence type="ECO:0000256" key="1">
    <source>
        <dbReference type="ARBA" id="ARBA00004123"/>
    </source>
</evidence>
<keyword evidence="6" id="KW-0238">DNA-binding</keyword>
<evidence type="ECO:0000256" key="2">
    <source>
        <dbReference type="ARBA" id="ARBA00022473"/>
    </source>
</evidence>
<organism evidence="13 14">
    <name type="scientific">Mytilus coruscus</name>
    <name type="common">Sea mussel</name>
    <dbReference type="NCBI Taxonomy" id="42192"/>
    <lineage>
        <taxon>Eukaryota</taxon>
        <taxon>Metazoa</taxon>
        <taxon>Spiralia</taxon>
        <taxon>Lophotrochozoa</taxon>
        <taxon>Mollusca</taxon>
        <taxon>Bivalvia</taxon>
        <taxon>Autobranchia</taxon>
        <taxon>Pteriomorphia</taxon>
        <taxon>Mytilida</taxon>
        <taxon>Mytiloidea</taxon>
        <taxon>Mytilidae</taxon>
        <taxon>Mytilinae</taxon>
        <taxon>Mytilus</taxon>
    </lineage>
</organism>
<accession>A0A6J8DZK7</accession>
<comment type="similarity">
    <text evidence="9">Belongs to the HEY family.</text>
</comment>
<proteinExistence type="inferred from homology"/>
<dbReference type="AlphaFoldDB" id="A0A6J8DZK7"/>
<dbReference type="GO" id="GO:0006355">
    <property type="term" value="P:regulation of DNA-templated transcription"/>
    <property type="evidence" value="ECO:0007669"/>
    <property type="project" value="InterPro"/>
</dbReference>
<dbReference type="PROSITE" id="PS51054">
    <property type="entry name" value="ORANGE"/>
    <property type="match status" value="1"/>
</dbReference>
<keyword evidence="2" id="KW-0217">Developmental protein</keyword>
<name>A0A6J8DZK7_MYTCO</name>
<keyword evidence="4" id="KW-0914">Notch signaling pathway</keyword>
<dbReference type="FunFam" id="4.10.280.10:FF:000012">
    <property type="entry name" value="hairy/enhancer-of-split related with YRPW motif protein 1"/>
    <property type="match status" value="1"/>
</dbReference>
<dbReference type="InterPro" id="IPR050370">
    <property type="entry name" value="HES_HEY"/>
</dbReference>
<feature type="compositionally biased region" description="Polar residues" evidence="10">
    <location>
        <begin position="202"/>
        <end position="231"/>
    </location>
</feature>
<evidence type="ECO:0000256" key="10">
    <source>
        <dbReference type="SAM" id="MobiDB-lite"/>
    </source>
</evidence>
<evidence type="ECO:0000313" key="13">
    <source>
        <dbReference type="EMBL" id="CAC5414019.1"/>
    </source>
</evidence>
<comment type="subcellular location">
    <subcellularLocation>
        <location evidence="1">Nucleus</location>
    </subcellularLocation>
</comment>
<keyword evidence="5" id="KW-0805">Transcription regulation</keyword>
<dbReference type="GO" id="GO:0003677">
    <property type="term" value="F:DNA binding"/>
    <property type="evidence" value="ECO:0007669"/>
    <property type="project" value="UniProtKB-KW"/>
</dbReference>
<sequence length="311" mass="34757">MKRSLSDSDSDDLYDESMKASSPSQSCQVSDRKKRRGVIEKRRRDRINSSLSELRRLVPSAFEKQGSAKLEKAEILQMTVDHLKMLHQKGLNSYNYPDPHLTADYRSVGFRECASEVARYLVAVEGMDLQDPLRMRLLGHLQCYTAQREIVSKTTFQNSWNSVSPHPTINSQYGSSTVSTMGSMVTTQQNSQSELAMTPQTTHHGLSSSAFTDSRLSHSDIQPPSSIQGNMRLSGGGNIQSHHQMGSMNSTNQQPSSSLIPSIPQLHRQLPMSFNMNPMQSMQSMMSQNGANGYDLNSSKPYRPWGSELAY</sequence>
<feature type="domain" description="BHLH" evidence="11">
    <location>
        <begin position="31"/>
        <end position="86"/>
    </location>
</feature>
<keyword evidence="7" id="KW-0804">Transcription</keyword>
<dbReference type="SUPFAM" id="SSF158457">
    <property type="entry name" value="Orange domain-like"/>
    <property type="match status" value="1"/>
</dbReference>
<dbReference type="Pfam" id="PF07527">
    <property type="entry name" value="Hairy_orange"/>
    <property type="match status" value="1"/>
</dbReference>
<feature type="compositionally biased region" description="Polar residues" evidence="10">
    <location>
        <begin position="239"/>
        <end position="252"/>
    </location>
</feature>
<dbReference type="InterPro" id="IPR036638">
    <property type="entry name" value="HLH_DNA-bd_sf"/>
</dbReference>
<dbReference type="GO" id="GO:0007219">
    <property type="term" value="P:Notch signaling pathway"/>
    <property type="evidence" value="ECO:0007669"/>
    <property type="project" value="UniProtKB-KW"/>
</dbReference>
<dbReference type="GO" id="GO:0032502">
    <property type="term" value="P:developmental process"/>
    <property type="evidence" value="ECO:0007669"/>
    <property type="project" value="UniProtKB-ARBA"/>
</dbReference>
<evidence type="ECO:0000256" key="8">
    <source>
        <dbReference type="ARBA" id="ARBA00023242"/>
    </source>
</evidence>
<protein>
    <submittedName>
        <fullName evidence="13">HEY</fullName>
    </submittedName>
</protein>
<dbReference type="InterPro" id="IPR011598">
    <property type="entry name" value="bHLH_dom"/>
</dbReference>
<dbReference type="SMART" id="SM00353">
    <property type="entry name" value="HLH"/>
    <property type="match status" value="1"/>
</dbReference>
<evidence type="ECO:0000259" key="12">
    <source>
        <dbReference type="PROSITE" id="PS51054"/>
    </source>
</evidence>
<dbReference type="InterPro" id="IPR003650">
    <property type="entry name" value="Orange_dom"/>
</dbReference>
<dbReference type="GO" id="GO:0005634">
    <property type="term" value="C:nucleus"/>
    <property type="evidence" value="ECO:0007669"/>
    <property type="project" value="UniProtKB-SubCell"/>
</dbReference>
<evidence type="ECO:0000256" key="6">
    <source>
        <dbReference type="ARBA" id="ARBA00023125"/>
    </source>
</evidence>
<dbReference type="EMBL" id="CACVKT020008310">
    <property type="protein sequence ID" value="CAC5414019.1"/>
    <property type="molecule type" value="Genomic_DNA"/>
</dbReference>